<name>A0A485MMV5_LYNPA</name>
<evidence type="ECO:0000313" key="1">
    <source>
        <dbReference type="EMBL" id="VFV22220.1"/>
    </source>
</evidence>
<gene>
    <name evidence="1" type="ORF">LYPA_23C018944</name>
</gene>
<reference evidence="1 2" key="1">
    <citation type="submission" date="2019-01" db="EMBL/GenBank/DDBJ databases">
        <authorList>
            <person name="Alioto T."/>
            <person name="Alioto T."/>
        </authorList>
    </citation>
    <scope>NUCLEOTIDE SEQUENCE [LARGE SCALE GENOMIC DNA]</scope>
</reference>
<dbReference type="AlphaFoldDB" id="A0A485MMV5"/>
<accession>A0A485MMV5</accession>
<protein>
    <submittedName>
        <fullName evidence="1">Uncharacterized protein</fullName>
    </submittedName>
</protein>
<keyword evidence="2" id="KW-1185">Reference proteome</keyword>
<feature type="non-terminal residue" evidence="1">
    <location>
        <position position="1"/>
    </location>
</feature>
<sequence length="83" mass="8726">EGLTEQWPSTGCTQEHLHDCAAANAQRLRPGASPFLRKFTRQGSSGASGTLENHNTHLAPGFTLNDLVPAPVNVVVLLGPLGP</sequence>
<proteinExistence type="predicted"/>
<dbReference type="EMBL" id="CAAGRJ010004188">
    <property type="protein sequence ID" value="VFV22220.1"/>
    <property type="molecule type" value="Genomic_DNA"/>
</dbReference>
<evidence type="ECO:0000313" key="2">
    <source>
        <dbReference type="Proteomes" id="UP000386466"/>
    </source>
</evidence>
<organism evidence="1 2">
    <name type="scientific">Lynx pardinus</name>
    <name type="common">Iberian lynx</name>
    <name type="synonym">Felis pardina</name>
    <dbReference type="NCBI Taxonomy" id="191816"/>
    <lineage>
        <taxon>Eukaryota</taxon>
        <taxon>Metazoa</taxon>
        <taxon>Chordata</taxon>
        <taxon>Craniata</taxon>
        <taxon>Vertebrata</taxon>
        <taxon>Euteleostomi</taxon>
        <taxon>Mammalia</taxon>
        <taxon>Eutheria</taxon>
        <taxon>Laurasiatheria</taxon>
        <taxon>Carnivora</taxon>
        <taxon>Feliformia</taxon>
        <taxon>Felidae</taxon>
        <taxon>Felinae</taxon>
        <taxon>Lynx</taxon>
    </lineage>
</organism>
<dbReference type="Proteomes" id="UP000386466">
    <property type="component" value="Unassembled WGS sequence"/>
</dbReference>